<name>A0A385TYK8_PAELA</name>
<proteinExistence type="predicted"/>
<dbReference type="RefSeq" id="WP_119851385.1">
    <property type="nucleotide sequence ID" value="NZ_CP032413.1"/>
</dbReference>
<dbReference type="KEGG" id="plw:D5F53_32365"/>
<dbReference type="CDD" id="cd00077">
    <property type="entry name" value="HDc"/>
    <property type="match status" value="1"/>
</dbReference>
<keyword evidence="2" id="KW-0614">Plasmid</keyword>
<accession>A0A385TYK8</accession>
<dbReference type="NCBIfam" id="TIGR00277">
    <property type="entry name" value="HDIG"/>
    <property type="match status" value="1"/>
</dbReference>
<organism evidence="2 3">
    <name type="scientific">Paenibacillus lautus</name>
    <name type="common">Bacillus lautus</name>
    <dbReference type="NCBI Taxonomy" id="1401"/>
    <lineage>
        <taxon>Bacteria</taxon>
        <taxon>Bacillati</taxon>
        <taxon>Bacillota</taxon>
        <taxon>Bacilli</taxon>
        <taxon>Bacillales</taxon>
        <taxon>Paenibacillaceae</taxon>
        <taxon>Paenibacillus</taxon>
    </lineage>
</organism>
<dbReference type="PROSITE" id="PS51832">
    <property type="entry name" value="HD_GYP"/>
    <property type="match status" value="1"/>
</dbReference>
<dbReference type="Proteomes" id="UP000266552">
    <property type="component" value="Plasmid pAZOPL1"/>
</dbReference>
<dbReference type="Gene3D" id="1.10.3210.10">
    <property type="entry name" value="Hypothetical protein af1432"/>
    <property type="match status" value="1"/>
</dbReference>
<feature type="domain" description="HD-GYP" evidence="1">
    <location>
        <begin position="17"/>
        <end position="209"/>
    </location>
</feature>
<evidence type="ECO:0000313" key="3">
    <source>
        <dbReference type="Proteomes" id="UP000266552"/>
    </source>
</evidence>
<keyword evidence="3" id="KW-1185">Reference proteome</keyword>
<gene>
    <name evidence="2" type="ORF">D5F53_32365</name>
</gene>
<dbReference type="InterPro" id="IPR037522">
    <property type="entry name" value="HD_GYP_dom"/>
</dbReference>
<sequence>MKETINVPQQTFKHSLKRTLNLEIVDALFYCIELRDKLTATHSVVMAHYSYELAKIYDQEQSLLYYAGSLIHDIGKIAMDDRILKGNIRLSADERTCLWEHVKSGERILERLPLPAIVKDIVRYHHERFDGSGYIKGLKGYSIPLCGRIAAVSDTFSAIICGRPYQNLRSAREAINIMKRDTHLFDAAILQSLTIIVEKEINNNRVISESKVPWNMLQDTEKIK</sequence>
<protein>
    <submittedName>
        <fullName evidence="2">HD domain-containing protein</fullName>
    </submittedName>
</protein>
<evidence type="ECO:0000259" key="1">
    <source>
        <dbReference type="PROSITE" id="PS51832"/>
    </source>
</evidence>
<dbReference type="Pfam" id="PF13487">
    <property type="entry name" value="HD_5"/>
    <property type="match status" value="1"/>
</dbReference>
<dbReference type="InterPro" id="IPR006675">
    <property type="entry name" value="HDIG_dom"/>
</dbReference>
<dbReference type="InterPro" id="IPR003607">
    <property type="entry name" value="HD/PDEase_dom"/>
</dbReference>
<reference evidence="2 3" key="1">
    <citation type="submission" date="2018-09" db="EMBL/GenBank/DDBJ databases">
        <title>Genome Sequence of Paenibacillus lautus Strain E7593-69, Azo Dye-Degrading Bacteria, Isolated from Commercial Tattoo Inks.</title>
        <authorList>
            <person name="Nho S.W."/>
            <person name="Kim S.-J."/>
            <person name="Kweon O."/>
            <person name="Cerniglia C.E."/>
        </authorList>
    </citation>
    <scope>NUCLEOTIDE SEQUENCE [LARGE SCALE GENOMIC DNA]</scope>
    <source>
        <strain evidence="2 3">E7593-69</strain>
        <plasmid evidence="2 3">pAZOPL1</plasmid>
    </source>
</reference>
<dbReference type="PANTHER" id="PTHR43155:SF2">
    <property type="entry name" value="CYCLIC DI-GMP PHOSPHODIESTERASE PA4108"/>
    <property type="match status" value="1"/>
</dbReference>
<dbReference type="EMBL" id="CP032413">
    <property type="protein sequence ID" value="AYB48024.1"/>
    <property type="molecule type" value="Genomic_DNA"/>
</dbReference>
<dbReference type="AlphaFoldDB" id="A0A385TYK8"/>
<dbReference type="SUPFAM" id="SSF109604">
    <property type="entry name" value="HD-domain/PDEase-like"/>
    <property type="match status" value="1"/>
</dbReference>
<dbReference type="SMART" id="SM00471">
    <property type="entry name" value="HDc"/>
    <property type="match status" value="1"/>
</dbReference>
<geneLocation type="plasmid" evidence="2 3">
    <name>pAZOPL1</name>
</geneLocation>
<dbReference type="PANTHER" id="PTHR43155">
    <property type="entry name" value="CYCLIC DI-GMP PHOSPHODIESTERASE PA4108-RELATED"/>
    <property type="match status" value="1"/>
</dbReference>
<evidence type="ECO:0000313" key="2">
    <source>
        <dbReference type="EMBL" id="AYB48024.1"/>
    </source>
</evidence>